<name>A0A1N6MAL2_9VIBR</name>
<sequence>MHSFRKIKIISLVFFSVIIIHLIYIMISDDSFKRITNSENVKWLIIGNSHAYKILMNGNNVYYLNEDGADIKRRMKQVKLGVSDFKNAKYFIINLTPIELYKGINALSNDNDLLYVSKPLDLIDFFEDKLVKSPLSIFDNNSNHDYFLSNGRKVNDGVHSSGGGDWFRRSHFQGEEPDLNYYKNSENKLRKMIHLLKQHKDHVVILISMPLHDLYINQLKNYLSKYDVPDLNMLNHHMNQLGADCYINLYNYSLPTKMFWNGDHLNENGSIAIKSILNDKIDNCIFSHK</sequence>
<reference evidence="2 3" key="1">
    <citation type="submission" date="2016-12" db="EMBL/GenBank/DDBJ databases">
        <authorList>
            <person name="Song W.-J."/>
            <person name="Kurnit D.M."/>
        </authorList>
    </citation>
    <scope>NUCLEOTIDE SEQUENCE [LARGE SCALE GENOMIC DNA]</scope>
    <source>
        <strain evidence="2 3">CECT 9026</strain>
    </source>
</reference>
<gene>
    <name evidence="2" type="ORF">VSP9026_04195</name>
</gene>
<keyword evidence="1" id="KW-0812">Transmembrane</keyword>
<keyword evidence="1" id="KW-0472">Membrane</keyword>
<evidence type="ECO:0000313" key="3">
    <source>
        <dbReference type="Proteomes" id="UP000184774"/>
    </source>
</evidence>
<feature type="transmembrane region" description="Helical" evidence="1">
    <location>
        <begin position="7"/>
        <end position="27"/>
    </location>
</feature>
<dbReference type="Proteomes" id="UP000184774">
    <property type="component" value="Unassembled WGS sequence"/>
</dbReference>
<dbReference type="EMBL" id="FSSB01000030">
    <property type="protein sequence ID" value="SIO96406.1"/>
    <property type="molecule type" value="Genomic_DNA"/>
</dbReference>
<dbReference type="AlphaFoldDB" id="A0A1N6MAL2"/>
<evidence type="ECO:0000313" key="2">
    <source>
        <dbReference type="EMBL" id="SIO96406.1"/>
    </source>
</evidence>
<evidence type="ECO:0008006" key="4">
    <source>
        <dbReference type="Google" id="ProtNLM"/>
    </source>
</evidence>
<proteinExistence type="predicted"/>
<protein>
    <recommendedName>
        <fullName evidence="4">SGNH hydrolase-type esterase domain-containing protein</fullName>
    </recommendedName>
</protein>
<accession>A0A1N6MAL2</accession>
<evidence type="ECO:0000256" key="1">
    <source>
        <dbReference type="SAM" id="Phobius"/>
    </source>
</evidence>
<organism evidence="2 3">
    <name type="scientific">Vibrio spartinae</name>
    <dbReference type="NCBI Taxonomy" id="1918945"/>
    <lineage>
        <taxon>Bacteria</taxon>
        <taxon>Pseudomonadati</taxon>
        <taxon>Pseudomonadota</taxon>
        <taxon>Gammaproteobacteria</taxon>
        <taxon>Vibrionales</taxon>
        <taxon>Vibrionaceae</taxon>
        <taxon>Vibrio</taxon>
    </lineage>
</organism>
<dbReference type="SUPFAM" id="SSF52266">
    <property type="entry name" value="SGNH hydrolase"/>
    <property type="match status" value="1"/>
</dbReference>
<keyword evidence="1" id="KW-1133">Transmembrane helix</keyword>